<keyword evidence="1" id="KW-0677">Repeat</keyword>
<dbReference type="InterPro" id="IPR019734">
    <property type="entry name" value="TPR_rpt"/>
</dbReference>
<dbReference type="OrthoDB" id="2423701at2759"/>
<evidence type="ECO:0000313" key="5">
    <source>
        <dbReference type="Proteomes" id="UP000077266"/>
    </source>
</evidence>
<dbReference type="GO" id="GO:0072380">
    <property type="term" value="C:TRC complex"/>
    <property type="evidence" value="ECO:0007669"/>
    <property type="project" value="TreeGrafter"/>
</dbReference>
<dbReference type="PANTHER" id="PTHR45831:SF5">
    <property type="entry name" value="STI1 DOMAIN-CONTAINING PROTEIN"/>
    <property type="match status" value="1"/>
</dbReference>
<dbReference type="InterPro" id="IPR047150">
    <property type="entry name" value="SGT"/>
</dbReference>
<dbReference type="SMART" id="SM00028">
    <property type="entry name" value="TPR"/>
    <property type="match status" value="3"/>
</dbReference>
<dbReference type="GO" id="GO:0016020">
    <property type="term" value="C:membrane"/>
    <property type="evidence" value="ECO:0007669"/>
    <property type="project" value="TreeGrafter"/>
</dbReference>
<dbReference type="InterPro" id="IPR011990">
    <property type="entry name" value="TPR-like_helical_dom_sf"/>
</dbReference>
<dbReference type="EMBL" id="KV426104">
    <property type="protein sequence ID" value="KZV88253.1"/>
    <property type="molecule type" value="Genomic_DNA"/>
</dbReference>
<name>A0A165F2R0_EXIGL</name>
<feature type="region of interest" description="Disordered" evidence="3">
    <location>
        <begin position="79"/>
        <end position="116"/>
    </location>
</feature>
<proteinExistence type="predicted"/>
<evidence type="ECO:0000313" key="4">
    <source>
        <dbReference type="EMBL" id="KZV88253.1"/>
    </source>
</evidence>
<evidence type="ECO:0000256" key="1">
    <source>
        <dbReference type="ARBA" id="ARBA00022737"/>
    </source>
</evidence>
<evidence type="ECO:0000256" key="2">
    <source>
        <dbReference type="ARBA" id="ARBA00022803"/>
    </source>
</evidence>
<sequence length="656" mass="73586">MLQRWQDAKLEAAEALVADLRHGKAWYRLGKAYLGANGFTKGMQVLNVAEQIIQDADGKAAVVKLRYDAFKEKGIKTYDIADGEDPPADEEKEVPLESASPHTAARAAQLKSEGQQLTTSTSPNLIAAYAKYTLALVFDPPSALLHAKRAHVANQLELWDQAGIDARTAIRLDGSNAKAWARLGAALYGKKLLQRSSDAFTRALTLLESAPQPLSPANAKLKESVTFSIASIRHGKRPAQNVARVKANNLPWEKAERLLGSARNFVPEDMKTWHTTFWTIVPARENFAKAMEAVYKLEVHPGRGTHGSTDALEYFTNSILIDLRAFGVSRADFNERYKLQVKHELDKSNAFMEDDDDDALFPAVKTRLRQQGGWEGSSAATAPVRKSLETTIRARINAAFRYFALAGDHDSGIWIFERLLSFLERGRKEWGGVPAVQRGPTFDLEFLLGVERMCLDCLRRRYLGHRGMAIPDTAGILEQIKALAEKMLKEISTLAAADRIPNRDTRPPSYILGYIILPEAWAHDSLCFYYFNRSQLTPKREDKVPFLLKAAAHAAKAEKLFPNDDEHHTDTVYQHLTLLFLLQRPLKETLPLCDELAESYERSRAIWDYGKDLSHYGRCQEFAEEARKSLRDGKATLNDVIVPKDLDRLPIDALHL</sequence>
<dbReference type="Proteomes" id="UP000077266">
    <property type="component" value="Unassembled WGS sequence"/>
</dbReference>
<dbReference type="AlphaFoldDB" id="A0A165F2R0"/>
<dbReference type="STRING" id="1314781.A0A165F2R0"/>
<dbReference type="Gene3D" id="1.25.40.10">
    <property type="entry name" value="Tetratricopeptide repeat domain"/>
    <property type="match status" value="1"/>
</dbReference>
<evidence type="ECO:0008006" key="6">
    <source>
        <dbReference type="Google" id="ProtNLM"/>
    </source>
</evidence>
<keyword evidence="2" id="KW-0802">TPR repeat</keyword>
<dbReference type="GO" id="GO:0060090">
    <property type="term" value="F:molecular adaptor activity"/>
    <property type="evidence" value="ECO:0007669"/>
    <property type="project" value="TreeGrafter"/>
</dbReference>
<dbReference type="GO" id="GO:0006620">
    <property type="term" value="P:post-translational protein targeting to endoplasmic reticulum membrane"/>
    <property type="evidence" value="ECO:0007669"/>
    <property type="project" value="TreeGrafter"/>
</dbReference>
<evidence type="ECO:0000256" key="3">
    <source>
        <dbReference type="SAM" id="MobiDB-lite"/>
    </source>
</evidence>
<dbReference type="SUPFAM" id="SSF48452">
    <property type="entry name" value="TPR-like"/>
    <property type="match status" value="1"/>
</dbReference>
<dbReference type="InParanoid" id="A0A165F2R0"/>
<feature type="compositionally biased region" description="Acidic residues" evidence="3">
    <location>
        <begin position="81"/>
        <end position="92"/>
    </location>
</feature>
<keyword evidence="5" id="KW-1185">Reference proteome</keyword>
<dbReference type="PANTHER" id="PTHR45831">
    <property type="entry name" value="LD24721P"/>
    <property type="match status" value="1"/>
</dbReference>
<organism evidence="4 5">
    <name type="scientific">Exidia glandulosa HHB12029</name>
    <dbReference type="NCBI Taxonomy" id="1314781"/>
    <lineage>
        <taxon>Eukaryota</taxon>
        <taxon>Fungi</taxon>
        <taxon>Dikarya</taxon>
        <taxon>Basidiomycota</taxon>
        <taxon>Agaricomycotina</taxon>
        <taxon>Agaricomycetes</taxon>
        <taxon>Auriculariales</taxon>
        <taxon>Exidiaceae</taxon>
        <taxon>Exidia</taxon>
    </lineage>
</organism>
<accession>A0A165F2R0</accession>
<protein>
    <recommendedName>
        <fullName evidence="6">TPR-like protein</fullName>
    </recommendedName>
</protein>
<gene>
    <name evidence="4" type="ORF">EXIGLDRAFT_839365</name>
</gene>
<reference evidence="4 5" key="1">
    <citation type="journal article" date="2016" name="Mol. Biol. Evol.">
        <title>Comparative Genomics of Early-Diverging Mushroom-Forming Fungi Provides Insights into the Origins of Lignocellulose Decay Capabilities.</title>
        <authorList>
            <person name="Nagy L.G."/>
            <person name="Riley R."/>
            <person name="Tritt A."/>
            <person name="Adam C."/>
            <person name="Daum C."/>
            <person name="Floudas D."/>
            <person name="Sun H."/>
            <person name="Yadav J.S."/>
            <person name="Pangilinan J."/>
            <person name="Larsson K.H."/>
            <person name="Matsuura K."/>
            <person name="Barry K."/>
            <person name="Labutti K."/>
            <person name="Kuo R."/>
            <person name="Ohm R.A."/>
            <person name="Bhattacharya S.S."/>
            <person name="Shirouzu T."/>
            <person name="Yoshinaga Y."/>
            <person name="Martin F.M."/>
            <person name="Grigoriev I.V."/>
            <person name="Hibbett D.S."/>
        </authorList>
    </citation>
    <scope>NUCLEOTIDE SEQUENCE [LARGE SCALE GENOMIC DNA]</scope>
    <source>
        <strain evidence="4 5">HHB12029</strain>
    </source>
</reference>